<accession>A0A1E8CLW8</accession>
<feature type="transmembrane region" description="Helical" evidence="1">
    <location>
        <begin position="102"/>
        <end position="121"/>
    </location>
</feature>
<dbReference type="AlphaFoldDB" id="A0A1E8CLW8"/>
<keyword evidence="1" id="KW-1133">Transmembrane helix</keyword>
<proteinExistence type="predicted"/>
<comment type="caution">
    <text evidence="2">The sequence shown here is derived from an EMBL/GenBank/DDBJ whole genome shotgun (WGS) entry which is preliminary data.</text>
</comment>
<gene>
    <name evidence="2" type="ORF">PHACT_10065</name>
</gene>
<dbReference type="Proteomes" id="UP000175669">
    <property type="component" value="Unassembled WGS sequence"/>
</dbReference>
<dbReference type="STRING" id="1524254.PHACT_10065"/>
<name>A0A1E8CLW8_9GAMM</name>
<sequence length="129" mass="14551">MDDHSDEQGMAENEVVIRKALLWSIPLLMMTFILPILSFNGFMVPTGESNALWFQRSGSLMVICAVWVEFKLFRISGDIFLSGLWTSHEVVIAERYKTPFQAVKYIALAGAVLGTVIWGYGDILRNFTT</sequence>
<reference evidence="3" key="1">
    <citation type="submission" date="2016-07" db="EMBL/GenBank/DDBJ databases">
        <authorList>
            <person name="Florea S."/>
            <person name="Webb J.S."/>
            <person name="Jaromczyk J."/>
            <person name="Schardl C.L."/>
        </authorList>
    </citation>
    <scope>NUCLEOTIDE SEQUENCE [LARGE SCALE GENOMIC DNA]</scope>
    <source>
        <strain evidence="3">KCTC 42131</strain>
    </source>
</reference>
<keyword evidence="1" id="KW-0472">Membrane</keyword>
<feature type="transmembrane region" description="Helical" evidence="1">
    <location>
        <begin position="51"/>
        <end position="70"/>
    </location>
</feature>
<dbReference type="EMBL" id="MASR01000001">
    <property type="protein sequence ID" value="OFE13440.1"/>
    <property type="molecule type" value="Genomic_DNA"/>
</dbReference>
<dbReference type="RefSeq" id="WP_070117613.1">
    <property type="nucleotide sequence ID" value="NZ_MASR01000001.1"/>
</dbReference>
<evidence type="ECO:0000313" key="3">
    <source>
        <dbReference type="Proteomes" id="UP000175669"/>
    </source>
</evidence>
<protein>
    <submittedName>
        <fullName evidence="2">Uncharacterized protein</fullName>
    </submittedName>
</protein>
<feature type="transmembrane region" description="Helical" evidence="1">
    <location>
        <begin position="20"/>
        <end position="39"/>
    </location>
</feature>
<keyword evidence="1" id="KW-0812">Transmembrane</keyword>
<keyword evidence="3" id="KW-1185">Reference proteome</keyword>
<evidence type="ECO:0000256" key="1">
    <source>
        <dbReference type="SAM" id="Phobius"/>
    </source>
</evidence>
<evidence type="ECO:0000313" key="2">
    <source>
        <dbReference type="EMBL" id="OFE13440.1"/>
    </source>
</evidence>
<dbReference type="OrthoDB" id="1444708at2"/>
<organism evidence="2 3">
    <name type="scientific">Pseudohongiella acticola</name>
    <dbReference type="NCBI Taxonomy" id="1524254"/>
    <lineage>
        <taxon>Bacteria</taxon>
        <taxon>Pseudomonadati</taxon>
        <taxon>Pseudomonadota</taxon>
        <taxon>Gammaproteobacteria</taxon>
        <taxon>Pseudomonadales</taxon>
        <taxon>Pseudohongiellaceae</taxon>
        <taxon>Pseudohongiella</taxon>
    </lineage>
</organism>